<feature type="transmembrane region" description="Helical" evidence="1">
    <location>
        <begin position="154"/>
        <end position="174"/>
    </location>
</feature>
<evidence type="ECO:0000256" key="1">
    <source>
        <dbReference type="SAM" id="Phobius"/>
    </source>
</evidence>
<keyword evidence="1" id="KW-0812">Transmembrane</keyword>
<dbReference type="EMBL" id="UGUU01000001">
    <property type="protein sequence ID" value="SUD37994.1"/>
    <property type="molecule type" value="Genomic_DNA"/>
</dbReference>
<protein>
    <submittedName>
        <fullName evidence="2">Cbs domain-containing protein</fullName>
    </submittedName>
</protein>
<sequence length="215" mass="23021">MKDIDRMLLGLGVLIPFWLFFGVLLTALAYPGYSHLDQAMSQLGAQGSPTQGFSAWVNNLPLGLFFVLFAVGVMRQVRGSRLASFSAVLILVHGLASFATGYFACDQGCAPAQPSFSQQMHNLAGLVMFLSLTLASLLWGFLSKRLLGSRGFGLFSLACTVLAVATVVLMAQAVEAGHGFGLYQRINYGISVLWVAGLALMLARDRAGSFRCDTA</sequence>
<feature type="transmembrane region" description="Helical" evidence="1">
    <location>
        <begin position="7"/>
        <end position="33"/>
    </location>
</feature>
<accession>A0A379IP98</accession>
<name>A0A379IP98_ECTME</name>
<proteinExistence type="predicted"/>
<dbReference type="OrthoDB" id="679392at2"/>
<dbReference type="AlphaFoldDB" id="A0A379IP98"/>
<evidence type="ECO:0000313" key="3">
    <source>
        <dbReference type="Proteomes" id="UP000254260"/>
    </source>
</evidence>
<dbReference type="Proteomes" id="UP000254260">
    <property type="component" value="Unassembled WGS sequence"/>
</dbReference>
<reference evidence="2 3" key="1">
    <citation type="submission" date="2018-06" db="EMBL/GenBank/DDBJ databases">
        <authorList>
            <consortium name="Pathogen Informatics"/>
            <person name="Doyle S."/>
        </authorList>
    </citation>
    <scope>NUCLEOTIDE SEQUENCE [LARGE SCALE GENOMIC DNA]</scope>
    <source>
        <strain evidence="2 3">NCTC10899</strain>
    </source>
</reference>
<keyword evidence="1" id="KW-1133">Transmembrane helix</keyword>
<feature type="transmembrane region" description="Helical" evidence="1">
    <location>
        <begin position="53"/>
        <end position="73"/>
    </location>
</feature>
<organism evidence="2 3">
    <name type="scientific">Ectopseudomonas mendocina</name>
    <name type="common">Pseudomonas mendocina</name>
    <dbReference type="NCBI Taxonomy" id="300"/>
    <lineage>
        <taxon>Bacteria</taxon>
        <taxon>Pseudomonadati</taxon>
        <taxon>Pseudomonadota</taxon>
        <taxon>Gammaproteobacteria</taxon>
        <taxon>Pseudomonadales</taxon>
        <taxon>Pseudomonadaceae</taxon>
        <taxon>Ectopseudomonas</taxon>
    </lineage>
</organism>
<feature type="transmembrane region" description="Helical" evidence="1">
    <location>
        <begin position="186"/>
        <end position="203"/>
    </location>
</feature>
<gene>
    <name evidence="2" type="ORF">NCTC10899_00760</name>
</gene>
<keyword evidence="1" id="KW-0472">Membrane</keyword>
<dbReference type="RefSeq" id="WP_115290475.1">
    <property type="nucleotide sequence ID" value="NZ_UGUU01000001.1"/>
</dbReference>
<dbReference type="Pfam" id="PF06197">
    <property type="entry name" value="DUF998"/>
    <property type="match status" value="1"/>
</dbReference>
<dbReference type="InterPro" id="IPR009339">
    <property type="entry name" value="DUF998"/>
</dbReference>
<feature type="transmembrane region" description="Helical" evidence="1">
    <location>
        <begin position="85"/>
        <end position="103"/>
    </location>
</feature>
<evidence type="ECO:0000313" key="2">
    <source>
        <dbReference type="EMBL" id="SUD37994.1"/>
    </source>
</evidence>
<feature type="transmembrane region" description="Helical" evidence="1">
    <location>
        <begin position="123"/>
        <end position="142"/>
    </location>
</feature>